<dbReference type="GeneID" id="30181426"/>
<dbReference type="InterPro" id="IPR013761">
    <property type="entry name" value="SAM/pointed_sf"/>
</dbReference>
<dbReference type="PANTHER" id="PTHR20843:SF0">
    <property type="entry name" value="PROTEIN AVEUGLE"/>
    <property type="match status" value="1"/>
</dbReference>
<dbReference type="CDD" id="cd01786">
    <property type="entry name" value="RA_STE50"/>
    <property type="match status" value="1"/>
</dbReference>
<dbReference type="Pfam" id="PF07647">
    <property type="entry name" value="SAM_2"/>
    <property type="match status" value="1"/>
</dbReference>
<evidence type="ECO:0000256" key="1">
    <source>
        <dbReference type="SAM" id="MobiDB-lite"/>
    </source>
</evidence>
<dbReference type="SMART" id="SM00454">
    <property type="entry name" value="SAM"/>
    <property type="match status" value="1"/>
</dbReference>
<name>A0A1E3NER6_9ASCO</name>
<accession>A0A1E3NER6</accession>
<dbReference type="OrthoDB" id="445896at2759"/>
<dbReference type="CDD" id="cd09487">
    <property type="entry name" value="SAM_superfamily"/>
    <property type="match status" value="1"/>
</dbReference>
<feature type="domain" description="SAM" evidence="2">
    <location>
        <begin position="4"/>
        <end position="68"/>
    </location>
</feature>
<dbReference type="PANTHER" id="PTHR20843">
    <property type="entry name" value="STERILE ALPHA MOTIF DOMAIN CONTAINING PROTEIN 10"/>
    <property type="match status" value="1"/>
</dbReference>
<keyword evidence="5" id="KW-1185">Reference proteome</keyword>
<dbReference type="InterPro" id="IPR052268">
    <property type="entry name" value="SAM_domain-containing_protein"/>
</dbReference>
<feature type="region of interest" description="Disordered" evidence="1">
    <location>
        <begin position="208"/>
        <end position="300"/>
    </location>
</feature>
<dbReference type="GO" id="GO:0009898">
    <property type="term" value="C:cytoplasmic side of plasma membrane"/>
    <property type="evidence" value="ECO:0007669"/>
    <property type="project" value="TreeGrafter"/>
</dbReference>
<dbReference type="InterPro" id="IPR029071">
    <property type="entry name" value="Ubiquitin-like_domsf"/>
</dbReference>
<dbReference type="InterPro" id="IPR000159">
    <property type="entry name" value="RA_dom"/>
</dbReference>
<dbReference type="SUPFAM" id="SSF54236">
    <property type="entry name" value="Ubiquitin-like"/>
    <property type="match status" value="1"/>
</dbReference>
<proteinExistence type="predicted"/>
<dbReference type="Proteomes" id="UP000094455">
    <property type="component" value="Unassembled WGS sequence"/>
</dbReference>
<feature type="compositionally biased region" description="Basic and acidic residues" evidence="1">
    <location>
        <begin position="117"/>
        <end position="139"/>
    </location>
</feature>
<evidence type="ECO:0000313" key="5">
    <source>
        <dbReference type="Proteomes" id="UP000094455"/>
    </source>
</evidence>
<dbReference type="Pfam" id="PF00788">
    <property type="entry name" value="RA"/>
    <property type="match status" value="1"/>
</dbReference>
<evidence type="ECO:0000313" key="4">
    <source>
        <dbReference type="EMBL" id="ODQ44620.1"/>
    </source>
</evidence>
<dbReference type="EMBL" id="KV454006">
    <property type="protein sequence ID" value="ODQ44620.1"/>
    <property type="molecule type" value="Genomic_DNA"/>
</dbReference>
<feature type="region of interest" description="Disordered" evidence="1">
    <location>
        <begin position="112"/>
        <end position="139"/>
    </location>
</feature>
<feature type="compositionally biased region" description="Polar residues" evidence="1">
    <location>
        <begin position="232"/>
        <end position="246"/>
    </location>
</feature>
<feature type="compositionally biased region" description="Low complexity" evidence="1">
    <location>
        <begin position="212"/>
        <end position="221"/>
    </location>
</feature>
<organism evidence="4 5">
    <name type="scientific">Pichia membranifaciens NRRL Y-2026</name>
    <dbReference type="NCBI Taxonomy" id="763406"/>
    <lineage>
        <taxon>Eukaryota</taxon>
        <taxon>Fungi</taxon>
        <taxon>Dikarya</taxon>
        <taxon>Ascomycota</taxon>
        <taxon>Saccharomycotina</taxon>
        <taxon>Pichiomycetes</taxon>
        <taxon>Pichiales</taxon>
        <taxon>Pichiaceae</taxon>
        <taxon>Pichia</taxon>
    </lineage>
</organism>
<dbReference type="SMART" id="SM00314">
    <property type="entry name" value="RA"/>
    <property type="match status" value="1"/>
</dbReference>
<protein>
    <recommendedName>
        <fullName evidence="6">SAM domain-containing protein</fullName>
    </recommendedName>
</protein>
<dbReference type="SUPFAM" id="SSF47769">
    <property type="entry name" value="SAM/Pointed domain"/>
    <property type="match status" value="1"/>
</dbReference>
<dbReference type="STRING" id="763406.A0A1E3NER6"/>
<feature type="domain" description="Ras-associating" evidence="3">
    <location>
        <begin position="301"/>
        <end position="378"/>
    </location>
</feature>
<dbReference type="GO" id="GO:0007169">
    <property type="term" value="P:cell surface receptor protein tyrosine kinase signaling pathway"/>
    <property type="evidence" value="ECO:0007669"/>
    <property type="project" value="TreeGrafter"/>
</dbReference>
<dbReference type="InterPro" id="IPR001660">
    <property type="entry name" value="SAM"/>
</dbReference>
<dbReference type="PROSITE" id="PS50105">
    <property type="entry name" value="SAM_DOMAIN"/>
    <property type="match status" value="1"/>
</dbReference>
<evidence type="ECO:0000259" key="3">
    <source>
        <dbReference type="PROSITE" id="PS50200"/>
    </source>
</evidence>
<sequence>MLSWKNDQVLLWLKNSQQPEDVLETFRVHNITGLTLPLLNSEELKDMGISNLRQRLQLLNDISTLLIEKTPHLSSLNLNNEHPLLAELQAAVVSTSLIKNVSKGIVEETSSQLIDKMSGRERDYSESDREDSTDKERMNNKEYRTLLTRINKLREEMLPVLKEIQDKKPLPAPIGRHSPNPLHTQSVKYESTALPSASPSRSMFIANRRASSSETISSMSSEQVPLPLYPKSMSSSAIPQKASTQPTPLPHRSSSHLAQLHGHSSSPNLVPSRSFKRMSSQQSEVANPSSSIPPATPASTDTLKQLRAKTEDPCYKILQAAMRSHKLDKSEWRNYVLIICYGGDKERVLRYDEKPVVVFKELSELGLSPSMMLRQVEDTDDTGYVNSEDYETPGGRL</sequence>
<dbReference type="Gene3D" id="3.10.20.90">
    <property type="entry name" value="Phosphatidylinositol 3-kinase Catalytic Subunit, Chain A, domain 1"/>
    <property type="match status" value="1"/>
</dbReference>
<dbReference type="AlphaFoldDB" id="A0A1E3NER6"/>
<feature type="compositionally biased region" description="Low complexity" evidence="1">
    <location>
        <begin position="288"/>
        <end position="300"/>
    </location>
</feature>
<gene>
    <name evidence="4" type="ORF">PICMEDRAFT_74337</name>
</gene>
<dbReference type="RefSeq" id="XP_019015733.1">
    <property type="nucleotide sequence ID" value="XM_019164739.1"/>
</dbReference>
<reference evidence="4 5" key="1">
    <citation type="journal article" date="2016" name="Proc. Natl. Acad. Sci. U.S.A.">
        <title>Comparative genomics of biotechnologically important yeasts.</title>
        <authorList>
            <person name="Riley R."/>
            <person name="Haridas S."/>
            <person name="Wolfe K.H."/>
            <person name="Lopes M.R."/>
            <person name="Hittinger C.T."/>
            <person name="Goeker M."/>
            <person name="Salamov A.A."/>
            <person name="Wisecaver J.H."/>
            <person name="Long T.M."/>
            <person name="Calvey C.H."/>
            <person name="Aerts A.L."/>
            <person name="Barry K.W."/>
            <person name="Choi C."/>
            <person name="Clum A."/>
            <person name="Coughlan A.Y."/>
            <person name="Deshpande S."/>
            <person name="Douglass A.P."/>
            <person name="Hanson S.J."/>
            <person name="Klenk H.-P."/>
            <person name="LaButti K.M."/>
            <person name="Lapidus A."/>
            <person name="Lindquist E.A."/>
            <person name="Lipzen A.M."/>
            <person name="Meier-Kolthoff J.P."/>
            <person name="Ohm R.A."/>
            <person name="Otillar R.P."/>
            <person name="Pangilinan J.L."/>
            <person name="Peng Y."/>
            <person name="Rokas A."/>
            <person name="Rosa C.A."/>
            <person name="Scheuner C."/>
            <person name="Sibirny A.A."/>
            <person name="Slot J.C."/>
            <person name="Stielow J.B."/>
            <person name="Sun H."/>
            <person name="Kurtzman C.P."/>
            <person name="Blackwell M."/>
            <person name="Grigoriev I.V."/>
            <person name="Jeffries T.W."/>
        </authorList>
    </citation>
    <scope>NUCLEOTIDE SEQUENCE [LARGE SCALE GENOMIC DNA]</scope>
    <source>
        <strain evidence="4 5">NRRL Y-2026</strain>
    </source>
</reference>
<feature type="compositionally biased region" description="Polar residues" evidence="1">
    <location>
        <begin position="262"/>
        <end position="287"/>
    </location>
</feature>
<evidence type="ECO:0008006" key="6">
    <source>
        <dbReference type="Google" id="ProtNLM"/>
    </source>
</evidence>
<dbReference type="PROSITE" id="PS50200">
    <property type="entry name" value="RA"/>
    <property type="match status" value="1"/>
</dbReference>
<dbReference type="Gene3D" id="1.10.150.50">
    <property type="entry name" value="Transcription Factor, Ets-1"/>
    <property type="match status" value="1"/>
</dbReference>
<evidence type="ECO:0000259" key="2">
    <source>
        <dbReference type="PROSITE" id="PS50105"/>
    </source>
</evidence>